<reference evidence="3" key="2">
    <citation type="journal article" date="2021" name="Sci. Data">
        <title>Chromosome-scale genome sequencing, assembly and annotation of six genomes from subfamily Leishmaniinae.</title>
        <authorList>
            <person name="Almutairi H."/>
            <person name="Urbaniak M.D."/>
            <person name="Bates M.D."/>
            <person name="Jariyapan N."/>
            <person name="Kwakye-Nuako G."/>
            <person name="Thomaz Soccol V."/>
            <person name="Al-Salem W.S."/>
            <person name="Dillon R.J."/>
            <person name="Bates P.A."/>
            <person name="Gatherer D."/>
        </authorList>
    </citation>
    <scope>NUCLEOTIDE SEQUENCE [LARGE SCALE GENOMIC DNA]</scope>
</reference>
<proteinExistence type="predicted"/>
<feature type="compositionally biased region" description="Low complexity" evidence="1">
    <location>
        <begin position="34"/>
        <end position="46"/>
    </location>
</feature>
<dbReference type="SUPFAM" id="SSF47391">
    <property type="entry name" value="Dimerization-anchoring domain of cAMP-dependent PK regulatory subunit"/>
    <property type="match status" value="1"/>
</dbReference>
<dbReference type="AlphaFoldDB" id="A0A836GWY1"/>
<feature type="compositionally biased region" description="Polar residues" evidence="1">
    <location>
        <begin position="103"/>
        <end position="112"/>
    </location>
</feature>
<protein>
    <submittedName>
        <fullName evidence="2">Uncharacterized protein</fullName>
    </submittedName>
</protein>
<reference evidence="3" key="1">
    <citation type="journal article" date="2021" name="Microbiol. Resour. Announc.">
        <title>LGAAP: Leishmaniinae Genome Assembly and Annotation Pipeline.</title>
        <authorList>
            <person name="Almutairi H."/>
            <person name="Urbaniak M.D."/>
            <person name="Bates M.D."/>
            <person name="Jariyapan N."/>
            <person name="Kwakye-Nuako G."/>
            <person name="Thomaz-Soccol V."/>
            <person name="Al-Salem W.S."/>
            <person name="Dillon R.J."/>
            <person name="Bates P.A."/>
            <person name="Gatherer D."/>
        </authorList>
    </citation>
    <scope>NUCLEOTIDE SEQUENCE [LARGE SCALE GENOMIC DNA]</scope>
</reference>
<comment type="caution">
    <text evidence="2">The sequence shown here is derived from an EMBL/GenBank/DDBJ whole genome shotgun (WGS) entry which is preliminary data.</text>
</comment>
<keyword evidence="3" id="KW-1185">Reference proteome</keyword>
<dbReference type="RefSeq" id="XP_067174539.1">
    <property type="nucleotide sequence ID" value="XM_067318434.1"/>
</dbReference>
<dbReference type="GeneID" id="92510946"/>
<feature type="compositionally biased region" description="Low complexity" evidence="1">
    <location>
        <begin position="234"/>
        <end position="247"/>
    </location>
</feature>
<evidence type="ECO:0000256" key="1">
    <source>
        <dbReference type="SAM" id="MobiDB-lite"/>
    </source>
</evidence>
<sequence length="311" mass="31361">MPFGPSVRSNLECTAAPAAAEVGVNNAGAVSGVATAAASSPSAVPVGGVGRSSGSTHNPPRAALQRMGSGGGCLDGATATPRGYSANASALPTAADAVKNEPQKSSTTQLSSPPCVHAPETRRASQGKTSAGTLPALTRATPPGASSTPDDIGAVVSTTASSPNSTVALPPVYPRQSSNTSAEISESEGGSSIKPSSRWTSLGRPYSISSPVGTRSAVAPLPSLSITDSGQRPSAGAGAATAASTSSLHRADASRSSSVSPSHREDELYFRENNIPSLFNALSEALLDARPEDPVLFMKEWLQKRRDTIAQ</sequence>
<dbReference type="EMBL" id="JAFEUZ010000035">
    <property type="protein sequence ID" value="KAG5466631.1"/>
    <property type="molecule type" value="Genomic_DNA"/>
</dbReference>
<organism evidence="2 3">
    <name type="scientific">Leishmania martiniquensis</name>
    <dbReference type="NCBI Taxonomy" id="1580590"/>
    <lineage>
        <taxon>Eukaryota</taxon>
        <taxon>Discoba</taxon>
        <taxon>Euglenozoa</taxon>
        <taxon>Kinetoplastea</taxon>
        <taxon>Metakinetoplastina</taxon>
        <taxon>Trypanosomatida</taxon>
        <taxon>Trypanosomatidae</taxon>
        <taxon>Leishmaniinae</taxon>
        <taxon>Leishmania</taxon>
    </lineage>
</organism>
<feature type="compositionally biased region" description="Low complexity" evidence="1">
    <location>
        <begin position="181"/>
        <end position="197"/>
    </location>
</feature>
<dbReference type="Proteomes" id="UP000673552">
    <property type="component" value="Unassembled WGS sequence"/>
</dbReference>
<dbReference type="CDD" id="cd22961">
    <property type="entry name" value="DD_TEX55-like"/>
    <property type="match status" value="1"/>
</dbReference>
<feature type="region of interest" description="Disordered" evidence="1">
    <location>
        <begin position="34"/>
        <end position="265"/>
    </location>
</feature>
<evidence type="ECO:0000313" key="3">
    <source>
        <dbReference type="Proteomes" id="UP000673552"/>
    </source>
</evidence>
<dbReference type="SMR" id="A0A836GWY1"/>
<dbReference type="OrthoDB" id="266053at2759"/>
<evidence type="ECO:0000313" key="2">
    <source>
        <dbReference type="EMBL" id="KAG5466631.1"/>
    </source>
</evidence>
<dbReference type="KEGG" id="lmat:92510946"/>
<gene>
    <name evidence="2" type="ORF">LSCM1_00796</name>
</gene>
<accession>A0A836GWY1</accession>
<name>A0A836GWY1_9TRYP</name>
<feature type="compositionally biased region" description="Polar residues" evidence="1">
    <location>
        <begin position="156"/>
        <end position="167"/>
    </location>
</feature>